<sequence length="172" mass="20129">MDFYIRYKLCSCFFLFLTIIPNIVGGQLLDSQFLYSPDFAYQTINNYPQKGREFYAKETVTIDFIFPIIYSLLFASILRLLLKSRSVSRKQVTDPSQVYWSNFYFFPFVVMVFDLLENLSIFTMLKLYPKKLEILAQCASFFTSVKLILFIFTLGSILGLWLCLLVHNTDST</sequence>
<accession>E0UAX5</accession>
<proteinExistence type="predicted"/>
<name>E0UAX5_GLOV7</name>
<dbReference type="EMBL" id="CP002198">
    <property type="protein sequence ID" value="ADN15097.1"/>
    <property type="molecule type" value="Genomic_DNA"/>
</dbReference>
<dbReference type="OrthoDB" id="2607915at2"/>
<feature type="transmembrane region" description="Helical" evidence="1">
    <location>
        <begin position="64"/>
        <end position="82"/>
    </location>
</feature>
<evidence type="ECO:0000313" key="2">
    <source>
        <dbReference type="EMBL" id="ADN15097.1"/>
    </source>
</evidence>
<feature type="transmembrane region" description="Helical" evidence="1">
    <location>
        <begin position="103"/>
        <end position="125"/>
    </location>
</feature>
<keyword evidence="1" id="KW-0472">Membrane</keyword>
<dbReference type="Proteomes" id="UP000008206">
    <property type="component" value="Chromosome"/>
</dbReference>
<dbReference type="HOGENOM" id="CLU_1552751_0_0_3"/>
<keyword evidence="1" id="KW-0812">Transmembrane</keyword>
<reference evidence="3" key="1">
    <citation type="journal article" date="2011" name="MBio">
        <title>Novel metabolic attributes of the genus Cyanothece, comprising a group of unicellular nitrogen-fixing Cyanobacteria.</title>
        <authorList>
            <person name="Bandyopadhyay A."/>
            <person name="Elvitigala T."/>
            <person name="Welsh E."/>
            <person name="Stockel J."/>
            <person name="Liberton M."/>
            <person name="Min H."/>
            <person name="Sherman L.A."/>
            <person name="Pakrasi H.B."/>
        </authorList>
    </citation>
    <scope>NUCLEOTIDE SEQUENCE [LARGE SCALE GENOMIC DNA]</scope>
    <source>
        <strain evidence="3">PCC 7822</strain>
    </source>
</reference>
<evidence type="ECO:0000256" key="1">
    <source>
        <dbReference type="SAM" id="Phobius"/>
    </source>
</evidence>
<organism evidence="2 3">
    <name type="scientific">Gloeothece verrucosa (strain PCC 7822)</name>
    <name type="common">Cyanothece sp. (strain PCC 7822)</name>
    <dbReference type="NCBI Taxonomy" id="497965"/>
    <lineage>
        <taxon>Bacteria</taxon>
        <taxon>Bacillati</taxon>
        <taxon>Cyanobacteriota</taxon>
        <taxon>Cyanophyceae</taxon>
        <taxon>Oscillatoriophycideae</taxon>
        <taxon>Chroococcales</taxon>
        <taxon>Aphanothecaceae</taxon>
        <taxon>Gloeothece</taxon>
        <taxon>Gloeothece verrucosa</taxon>
    </lineage>
</organism>
<evidence type="ECO:0000313" key="3">
    <source>
        <dbReference type="Proteomes" id="UP000008206"/>
    </source>
</evidence>
<protein>
    <submittedName>
        <fullName evidence="2">Uncharacterized protein</fullName>
    </submittedName>
</protein>
<dbReference type="AlphaFoldDB" id="E0UAX5"/>
<dbReference type="KEGG" id="cyj:Cyan7822_3143"/>
<dbReference type="eggNOG" id="ENOG5033HSP">
    <property type="taxonomic scope" value="Bacteria"/>
</dbReference>
<dbReference type="RefSeq" id="WP_013323190.1">
    <property type="nucleotide sequence ID" value="NC_014501.1"/>
</dbReference>
<feature type="transmembrane region" description="Helical" evidence="1">
    <location>
        <begin position="145"/>
        <end position="166"/>
    </location>
</feature>
<gene>
    <name evidence="2" type="ordered locus">Cyan7822_3143</name>
</gene>
<keyword evidence="3" id="KW-1185">Reference proteome</keyword>
<keyword evidence="1" id="KW-1133">Transmembrane helix</keyword>
<dbReference type="STRING" id="497965.Cyan7822_3143"/>